<reference evidence="6 7" key="1">
    <citation type="journal article" date="2019" name="Front. Microbiol.">
        <title>Genomic Features for Desiccation Tolerance and Sugar Biosynthesis in the Extremophile Gloeocapsopsis sp. UTEX B3054.</title>
        <authorList>
            <person name="Urrejola C."/>
            <person name="Alcorta J."/>
            <person name="Salas L."/>
            <person name="Vasquez M."/>
            <person name="Polz M.F."/>
            <person name="Vicuna R."/>
            <person name="Diez B."/>
        </authorList>
    </citation>
    <scope>NUCLEOTIDE SEQUENCE [LARGE SCALE GENOMIC DNA]</scope>
    <source>
        <strain evidence="6 7">1H9</strain>
    </source>
</reference>
<dbReference type="CDD" id="cd16433">
    <property type="entry name" value="CheB"/>
    <property type="match status" value="1"/>
</dbReference>
<sequence>MNALIQIPQHRIFSQFPNIAFNVVVLAASMGGLKAISTILSALPADFPAAILIVQHLSPKVPSHLPEILSKRTALRVKPAATGDVLRPGTVYVAVPTQHLLVEPNGTLLLSDTPKMNFVRPAADKLFMSVATTYKSRAIAVVLTGSGSDGALGVLSIKKHGGMAIAQDESTSEFFNMPGAAIATGKVDLVLPLEAIASTLVHLVTSAAVA</sequence>
<dbReference type="RefSeq" id="WP_105218677.1">
    <property type="nucleotide sequence ID" value="NZ_CAWNSU010000005.1"/>
</dbReference>
<keyword evidence="7" id="KW-1185">Reference proteome</keyword>
<organism evidence="6 7">
    <name type="scientific">Gloeocapsopsis dulcis AAB1 = 1H9</name>
    <dbReference type="NCBI Taxonomy" id="1433147"/>
    <lineage>
        <taxon>Bacteria</taxon>
        <taxon>Bacillati</taxon>
        <taxon>Cyanobacteriota</taxon>
        <taxon>Cyanophyceae</taxon>
        <taxon>Oscillatoriophycideae</taxon>
        <taxon>Chroococcales</taxon>
        <taxon>Chroococcaceae</taxon>
        <taxon>Gloeocapsopsis</taxon>
        <taxon>Gloeocapsopsis dulcis</taxon>
    </lineage>
</organism>
<dbReference type="PROSITE" id="PS50122">
    <property type="entry name" value="CHEB"/>
    <property type="match status" value="1"/>
</dbReference>
<dbReference type="AlphaFoldDB" id="A0A6N8FWD0"/>
<comment type="catalytic activity">
    <reaction evidence="3">
        <text>[protein]-L-glutamate 5-O-methyl ester + H2O = L-glutamyl-[protein] + methanol + H(+)</text>
        <dbReference type="Rhea" id="RHEA:23236"/>
        <dbReference type="Rhea" id="RHEA-COMP:10208"/>
        <dbReference type="Rhea" id="RHEA-COMP:10311"/>
        <dbReference type="ChEBI" id="CHEBI:15377"/>
        <dbReference type="ChEBI" id="CHEBI:15378"/>
        <dbReference type="ChEBI" id="CHEBI:17790"/>
        <dbReference type="ChEBI" id="CHEBI:29973"/>
        <dbReference type="ChEBI" id="CHEBI:82795"/>
        <dbReference type="EC" id="3.1.1.61"/>
    </reaction>
</comment>
<dbReference type="SUPFAM" id="SSF52738">
    <property type="entry name" value="Methylesterase CheB, C-terminal domain"/>
    <property type="match status" value="1"/>
</dbReference>
<feature type="active site" evidence="4">
    <location>
        <position position="29"/>
    </location>
</feature>
<evidence type="ECO:0000256" key="3">
    <source>
        <dbReference type="ARBA" id="ARBA00048267"/>
    </source>
</evidence>
<dbReference type="GO" id="GO:0006935">
    <property type="term" value="P:chemotaxis"/>
    <property type="evidence" value="ECO:0007669"/>
    <property type="project" value="UniProtKB-UniRule"/>
</dbReference>
<dbReference type="EMBL" id="NAPY01000020">
    <property type="protein sequence ID" value="MUL37373.1"/>
    <property type="molecule type" value="Genomic_DNA"/>
</dbReference>
<evidence type="ECO:0000256" key="4">
    <source>
        <dbReference type="PROSITE-ProRule" id="PRU00050"/>
    </source>
</evidence>
<evidence type="ECO:0000313" key="7">
    <source>
        <dbReference type="Proteomes" id="UP000441797"/>
    </source>
</evidence>
<comment type="caution">
    <text evidence="6">The sequence shown here is derived from an EMBL/GenBank/DDBJ whole genome shotgun (WGS) entry which is preliminary data.</text>
</comment>
<feature type="active site" evidence="4">
    <location>
        <position position="56"/>
    </location>
</feature>
<dbReference type="PANTHER" id="PTHR42872:SF6">
    <property type="entry name" value="PROTEIN-GLUTAMATE METHYLESTERASE_PROTEIN-GLUTAMINE GLUTAMINASE"/>
    <property type="match status" value="1"/>
</dbReference>
<dbReference type="OrthoDB" id="9793421at2"/>
<dbReference type="EC" id="3.1.1.61" evidence="2"/>
<accession>A0A6N8FWD0</accession>
<dbReference type="Gene3D" id="3.40.50.180">
    <property type="entry name" value="Methylesterase CheB, C-terminal domain"/>
    <property type="match status" value="1"/>
</dbReference>
<feature type="active site" evidence="4">
    <location>
        <position position="149"/>
    </location>
</feature>
<keyword evidence="1 4" id="KW-0378">Hydrolase</keyword>
<evidence type="ECO:0000256" key="2">
    <source>
        <dbReference type="ARBA" id="ARBA00039140"/>
    </source>
</evidence>
<dbReference type="GO" id="GO:0000156">
    <property type="term" value="F:phosphorelay response regulator activity"/>
    <property type="evidence" value="ECO:0007669"/>
    <property type="project" value="InterPro"/>
</dbReference>
<dbReference type="Proteomes" id="UP000441797">
    <property type="component" value="Unassembled WGS sequence"/>
</dbReference>
<feature type="domain" description="CheB-type methylesterase" evidence="5">
    <location>
        <begin position="17"/>
        <end position="207"/>
    </location>
</feature>
<dbReference type="Pfam" id="PF01339">
    <property type="entry name" value="CheB_methylest"/>
    <property type="match status" value="1"/>
</dbReference>
<dbReference type="InterPro" id="IPR000673">
    <property type="entry name" value="Sig_transdc_resp-reg_Me-estase"/>
</dbReference>
<evidence type="ECO:0000256" key="1">
    <source>
        <dbReference type="ARBA" id="ARBA00022801"/>
    </source>
</evidence>
<keyword evidence="4" id="KW-0145">Chemotaxis</keyword>
<name>A0A6N8FWD0_9CHRO</name>
<dbReference type="PANTHER" id="PTHR42872">
    <property type="entry name" value="PROTEIN-GLUTAMATE METHYLESTERASE/PROTEIN-GLUTAMINE GLUTAMINASE"/>
    <property type="match status" value="1"/>
</dbReference>
<proteinExistence type="predicted"/>
<evidence type="ECO:0000259" key="5">
    <source>
        <dbReference type="PROSITE" id="PS50122"/>
    </source>
</evidence>
<gene>
    <name evidence="6" type="ORF">BWI75_13800</name>
</gene>
<dbReference type="GO" id="GO:0005737">
    <property type="term" value="C:cytoplasm"/>
    <property type="evidence" value="ECO:0007669"/>
    <property type="project" value="InterPro"/>
</dbReference>
<dbReference type="InterPro" id="IPR035909">
    <property type="entry name" value="CheB_C"/>
</dbReference>
<evidence type="ECO:0000313" key="6">
    <source>
        <dbReference type="EMBL" id="MUL37373.1"/>
    </source>
</evidence>
<dbReference type="GO" id="GO:0008984">
    <property type="term" value="F:protein-glutamate methylesterase activity"/>
    <property type="evidence" value="ECO:0007669"/>
    <property type="project" value="UniProtKB-EC"/>
</dbReference>
<protein>
    <recommendedName>
        <fullName evidence="2">protein-glutamate methylesterase</fullName>
        <ecNumber evidence="2">3.1.1.61</ecNumber>
    </recommendedName>
</protein>